<name>A0A1G7NSS0_9GAMM</name>
<dbReference type="EMBL" id="FNAE01000011">
    <property type="protein sequence ID" value="SDF77011.1"/>
    <property type="molecule type" value="Genomic_DNA"/>
</dbReference>
<dbReference type="AlphaFoldDB" id="A0A1G7NSS0"/>
<reference evidence="2 3" key="1">
    <citation type="submission" date="2016-10" db="EMBL/GenBank/DDBJ databases">
        <authorList>
            <person name="de Groot N.N."/>
        </authorList>
    </citation>
    <scope>NUCLEOTIDE SEQUENCE [LARGE SCALE GENOMIC DNA]</scope>
    <source>
        <strain evidence="2 3">JCM 10630</strain>
    </source>
</reference>
<organism evidence="2 3">
    <name type="scientific">Ectopseudomonas alcaliphila</name>
    <dbReference type="NCBI Taxonomy" id="101564"/>
    <lineage>
        <taxon>Bacteria</taxon>
        <taxon>Pseudomonadati</taxon>
        <taxon>Pseudomonadota</taxon>
        <taxon>Gammaproteobacteria</taxon>
        <taxon>Pseudomonadales</taxon>
        <taxon>Pseudomonadaceae</taxon>
        <taxon>Ectopseudomonas</taxon>
    </lineage>
</organism>
<keyword evidence="1" id="KW-1133">Transmembrane helix</keyword>
<gene>
    <name evidence="2" type="ORF">SAMN05216575_1115</name>
</gene>
<protein>
    <submittedName>
        <fullName evidence="2">Uncharacterized protein</fullName>
    </submittedName>
</protein>
<feature type="transmembrane region" description="Helical" evidence="1">
    <location>
        <begin position="52"/>
        <end position="69"/>
    </location>
</feature>
<proteinExistence type="predicted"/>
<keyword evidence="1" id="KW-0472">Membrane</keyword>
<evidence type="ECO:0000313" key="2">
    <source>
        <dbReference type="EMBL" id="SDF77011.1"/>
    </source>
</evidence>
<accession>A0A1G7NSS0</accession>
<evidence type="ECO:0000313" key="3">
    <source>
        <dbReference type="Proteomes" id="UP000182413"/>
    </source>
</evidence>
<sequence length="76" mass="8923">MVELAAHYEIAVLLVTHDLDEASYLGERGKRTDLFIDPRHWCPKINLSPYPYLSYPVYFYYFFVSIGFLRGGRLSM</sequence>
<evidence type="ECO:0000256" key="1">
    <source>
        <dbReference type="SAM" id="Phobius"/>
    </source>
</evidence>
<keyword evidence="1" id="KW-0812">Transmembrane</keyword>
<dbReference type="Proteomes" id="UP000182413">
    <property type="component" value="Unassembled WGS sequence"/>
</dbReference>